<dbReference type="AlphaFoldDB" id="A0A183T7X8"/>
<dbReference type="Pfam" id="PF00501">
    <property type="entry name" value="AMP-binding"/>
    <property type="match status" value="1"/>
</dbReference>
<dbReference type="STRING" id="70667.A0A183T7X8"/>
<dbReference type="GO" id="GO:0016020">
    <property type="term" value="C:membrane"/>
    <property type="evidence" value="ECO:0007669"/>
    <property type="project" value="TreeGrafter"/>
</dbReference>
<keyword evidence="2" id="KW-0547">Nucleotide-binding</keyword>
<dbReference type="GO" id="GO:0004467">
    <property type="term" value="F:long-chain fatty acid-CoA ligase activity"/>
    <property type="evidence" value="ECO:0007669"/>
    <property type="project" value="UniProtKB-EC"/>
</dbReference>
<keyword evidence="3" id="KW-0276">Fatty acid metabolism</keyword>
<dbReference type="InterPro" id="IPR000873">
    <property type="entry name" value="AMP-dep_synth/lig_dom"/>
</dbReference>
<dbReference type="GO" id="GO:0005783">
    <property type="term" value="C:endoplasmic reticulum"/>
    <property type="evidence" value="ECO:0007669"/>
    <property type="project" value="TreeGrafter"/>
</dbReference>
<protein>
    <recommendedName>
        <fullName evidence="5">long-chain-fatty-acid--CoA ligase</fullName>
        <ecNumber evidence="5">6.2.1.3</ecNumber>
    </recommendedName>
</protein>
<sequence length="322" mass="35636">MPSFFSSSPFGKFSDVIPSLDNDGYLYDEAVYERVCEFASGLLGVCSVKANGTSFLGIYGRNTQDWVISELACCCYNFVAVPLYDTLGLEALRHICTHAELSVCICVTVDRARNLLQLQLPLLKHIILISPEEIDALRADAGPAIQVHSFDDILALCTHGVSSEAFARCMRLLYPEADVVSATLGLPKGVIVTNKMLIATVTGCMIHSDLRLFTSQDVHLSYLPLAHIFEQFATMLVLSGRGRIGFYAGDLTQLQQDAFMLQPTLFIAVPRVLARIKQKVYRQVSGSKFKLSLLNTAINRKLKEVDRLCPPPFYVLSSFMHA</sequence>
<evidence type="ECO:0000313" key="9">
    <source>
        <dbReference type="WBParaSite" id="SSLN_0001304901-mRNA-1"/>
    </source>
</evidence>
<gene>
    <name evidence="7" type="ORF">SSLN_LOCUS12578</name>
</gene>
<dbReference type="PANTHER" id="PTHR43272:SF33">
    <property type="entry name" value="AMP-BINDING DOMAIN-CONTAINING PROTEIN-RELATED"/>
    <property type="match status" value="1"/>
</dbReference>
<dbReference type="Proteomes" id="UP000275846">
    <property type="component" value="Unassembled WGS sequence"/>
</dbReference>
<evidence type="ECO:0000256" key="1">
    <source>
        <dbReference type="ARBA" id="ARBA00022598"/>
    </source>
</evidence>
<evidence type="ECO:0000256" key="3">
    <source>
        <dbReference type="ARBA" id="ARBA00022832"/>
    </source>
</evidence>
<proteinExistence type="predicted"/>
<evidence type="ECO:0000256" key="2">
    <source>
        <dbReference type="ARBA" id="ARBA00022741"/>
    </source>
</evidence>
<keyword evidence="1" id="KW-0436">Ligase</keyword>
<feature type="domain" description="AMP-dependent synthetase/ligase" evidence="6">
    <location>
        <begin position="31"/>
        <end position="279"/>
    </location>
</feature>
<keyword evidence="3" id="KW-0443">Lipid metabolism</keyword>
<evidence type="ECO:0000256" key="5">
    <source>
        <dbReference type="ARBA" id="ARBA00026121"/>
    </source>
</evidence>
<evidence type="ECO:0000313" key="7">
    <source>
        <dbReference type="EMBL" id="VDL98963.1"/>
    </source>
</evidence>
<keyword evidence="8" id="KW-1185">Reference proteome</keyword>
<dbReference type="GO" id="GO:0005524">
    <property type="term" value="F:ATP binding"/>
    <property type="evidence" value="ECO:0007669"/>
    <property type="project" value="UniProtKB-KW"/>
</dbReference>
<dbReference type="InterPro" id="IPR042099">
    <property type="entry name" value="ANL_N_sf"/>
</dbReference>
<dbReference type="OrthoDB" id="1700726at2759"/>
<evidence type="ECO:0000259" key="6">
    <source>
        <dbReference type="Pfam" id="PF00501"/>
    </source>
</evidence>
<evidence type="ECO:0000256" key="4">
    <source>
        <dbReference type="ARBA" id="ARBA00022840"/>
    </source>
</evidence>
<organism evidence="9">
    <name type="scientific">Schistocephalus solidus</name>
    <name type="common">Tapeworm</name>
    <dbReference type="NCBI Taxonomy" id="70667"/>
    <lineage>
        <taxon>Eukaryota</taxon>
        <taxon>Metazoa</taxon>
        <taxon>Spiralia</taxon>
        <taxon>Lophotrochozoa</taxon>
        <taxon>Platyhelminthes</taxon>
        <taxon>Cestoda</taxon>
        <taxon>Eucestoda</taxon>
        <taxon>Diphyllobothriidea</taxon>
        <taxon>Diphyllobothriidae</taxon>
        <taxon>Schistocephalus</taxon>
    </lineage>
</organism>
<reference evidence="9" key="1">
    <citation type="submission" date="2016-06" db="UniProtKB">
        <authorList>
            <consortium name="WormBaseParasite"/>
        </authorList>
    </citation>
    <scope>IDENTIFICATION</scope>
</reference>
<dbReference type="EC" id="6.2.1.3" evidence="5"/>
<dbReference type="SUPFAM" id="SSF56801">
    <property type="entry name" value="Acetyl-CoA synthetase-like"/>
    <property type="match status" value="1"/>
</dbReference>
<keyword evidence="4" id="KW-0067">ATP-binding</keyword>
<reference evidence="7 8" key="2">
    <citation type="submission" date="2018-11" db="EMBL/GenBank/DDBJ databases">
        <authorList>
            <consortium name="Pathogen Informatics"/>
        </authorList>
    </citation>
    <scope>NUCLEOTIDE SEQUENCE [LARGE SCALE GENOMIC DNA]</scope>
    <source>
        <strain evidence="7 8">NST_G2</strain>
    </source>
</reference>
<dbReference type="WBParaSite" id="SSLN_0001304901-mRNA-1">
    <property type="protein sequence ID" value="SSLN_0001304901-mRNA-1"/>
    <property type="gene ID" value="SSLN_0001304901"/>
</dbReference>
<accession>A0A183T7X8</accession>
<dbReference type="PANTHER" id="PTHR43272">
    <property type="entry name" value="LONG-CHAIN-FATTY-ACID--COA LIGASE"/>
    <property type="match status" value="1"/>
</dbReference>
<dbReference type="EMBL" id="UYSU01037375">
    <property type="protein sequence ID" value="VDL98963.1"/>
    <property type="molecule type" value="Genomic_DNA"/>
</dbReference>
<evidence type="ECO:0000313" key="8">
    <source>
        <dbReference type="Proteomes" id="UP000275846"/>
    </source>
</evidence>
<name>A0A183T7X8_SCHSO</name>
<dbReference type="Gene3D" id="3.40.50.12780">
    <property type="entry name" value="N-terminal domain of ligase-like"/>
    <property type="match status" value="1"/>
</dbReference>